<dbReference type="Gene3D" id="2.60.120.10">
    <property type="entry name" value="Jelly Rolls"/>
    <property type="match status" value="1"/>
</dbReference>
<evidence type="ECO:0000256" key="1">
    <source>
        <dbReference type="ARBA" id="ARBA00004651"/>
    </source>
</evidence>
<dbReference type="GO" id="GO:0005524">
    <property type="term" value="F:ATP binding"/>
    <property type="evidence" value="ECO:0007669"/>
    <property type="project" value="UniProtKB-KW"/>
</dbReference>
<dbReference type="InterPro" id="IPR011527">
    <property type="entry name" value="ABC1_TM_dom"/>
</dbReference>
<dbReference type="PRINTS" id="PR00103">
    <property type="entry name" value="CAMPKINASE"/>
</dbReference>
<feature type="domain" description="ABC transmembrane type-1" evidence="11">
    <location>
        <begin position="19"/>
        <end position="301"/>
    </location>
</feature>
<dbReference type="RefSeq" id="WP_209807989.1">
    <property type="nucleotide sequence ID" value="NZ_JAGGKT010000001.1"/>
</dbReference>
<comment type="subcellular location">
    <subcellularLocation>
        <location evidence="1">Cell membrane</location>
        <topology evidence="1">Multi-pass membrane protein</topology>
    </subcellularLocation>
</comment>
<keyword evidence="3" id="KW-0547">Nucleotide-binding</keyword>
<evidence type="ECO:0000313" key="12">
    <source>
        <dbReference type="EMBL" id="MBP1930190.1"/>
    </source>
</evidence>
<dbReference type="PROSITE" id="PS00211">
    <property type="entry name" value="ABC_TRANSPORTER_1"/>
    <property type="match status" value="1"/>
</dbReference>
<dbReference type="CDD" id="cd00038">
    <property type="entry name" value="CAP_ED"/>
    <property type="match status" value="1"/>
</dbReference>
<comment type="caution">
    <text evidence="12">The sequence shown here is derived from an EMBL/GenBank/DDBJ whole genome shotgun (WGS) entry which is preliminary data.</text>
</comment>
<feature type="domain" description="Cyclic nucleotide-binding" evidence="9">
    <location>
        <begin position="594"/>
        <end position="713"/>
    </location>
</feature>
<evidence type="ECO:0000313" key="13">
    <source>
        <dbReference type="Proteomes" id="UP001519343"/>
    </source>
</evidence>
<dbReference type="InterPro" id="IPR018488">
    <property type="entry name" value="cNMP-bd_CS"/>
</dbReference>
<dbReference type="EMBL" id="JAGGKT010000001">
    <property type="protein sequence ID" value="MBP1930190.1"/>
    <property type="molecule type" value="Genomic_DNA"/>
</dbReference>
<protein>
    <submittedName>
        <fullName evidence="12">ATP-binding cassette subfamily B protein</fullName>
    </submittedName>
</protein>
<dbReference type="PROSITE" id="PS00889">
    <property type="entry name" value="CNMP_BINDING_2"/>
    <property type="match status" value="1"/>
</dbReference>
<evidence type="ECO:0000256" key="4">
    <source>
        <dbReference type="ARBA" id="ARBA00022840"/>
    </source>
</evidence>
<accession>A0ABS4GJU7</accession>
<dbReference type="InterPro" id="IPR027417">
    <property type="entry name" value="P-loop_NTPase"/>
</dbReference>
<evidence type="ECO:0000256" key="7">
    <source>
        <dbReference type="ARBA" id="ARBA00023159"/>
    </source>
</evidence>
<organism evidence="12 13">
    <name type="scientific">Ammoniphilus resinae</name>
    <dbReference type="NCBI Taxonomy" id="861532"/>
    <lineage>
        <taxon>Bacteria</taxon>
        <taxon>Bacillati</taxon>
        <taxon>Bacillota</taxon>
        <taxon>Bacilli</taxon>
        <taxon>Bacillales</taxon>
        <taxon>Paenibacillaceae</taxon>
        <taxon>Aneurinibacillus group</taxon>
        <taxon>Ammoniphilus</taxon>
    </lineage>
</organism>
<dbReference type="InterPro" id="IPR003593">
    <property type="entry name" value="AAA+_ATPase"/>
</dbReference>
<feature type="transmembrane region" description="Helical" evidence="8">
    <location>
        <begin position="54"/>
        <end position="80"/>
    </location>
</feature>
<dbReference type="SUPFAM" id="SSF51206">
    <property type="entry name" value="cAMP-binding domain-like"/>
    <property type="match status" value="1"/>
</dbReference>
<evidence type="ECO:0000259" key="10">
    <source>
        <dbReference type="PROSITE" id="PS50893"/>
    </source>
</evidence>
<dbReference type="Proteomes" id="UP001519343">
    <property type="component" value="Unassembled WGS sequence"/>
</dbReference>
<keyword evidence="6 8" id="KW-0472">Membrane</keyword>
<feature type="domain" description="ABC transporter" evidence="10">
    <location>
        <begin position="335"/>
        <end position="569"/>
    </location>
</feature>
<evidence type="ECO:0000256" key="8">
    <source>
        <dbReference type="SAM" id="Phobius"/>
    </source>
</evidence>
<name>A0ABS4GJU7_9BACL</name>
<feature type="transmembrane region" description="Helical" evidence="8">
    <location>
        <begin position="16"/>
        <end position="34"/>
    </location>
</feature>
<dbReference type="PROSITE" id="PS00888">
    <property type="entry name" value="CNMP_BINDING_1"/>
    <property type="match status" value="1"/>
</dbReference>
<dbReference type="PROSITE" id="PS50042">
    <property type="entry name" value="CNMP_BINDING_3"/>
    <property type="match status" value="1"/>
</dbReference>
<evidence type="ECO:0000256" key="2">
    <source>
        <dbReference type="ARBA" id="ARBA00022692"/>
    </source>
</evidence>
<keyword evidence="4 12" id="KW-0067">ATP-binding</keyword>
<sequence>MILLRIIRRYLTPFKFLYLLFIASILIEVGYAVAAPLSLKYLVDYAFVPKDGQAFILILSLLVFSGLFNIAAGASGDYLVAKLSGYLLRELRIELFSKLQRQSLDFFSRHRVGDITTRFNSDLLSIERVIGAIFPLGFKEGITVFLGLGLLFSLQWKLALAVLIGSSLLFIGPRIIQGKAETANRVVKEAEGDFASTIDESLKGHKTIKGLHLQEILIERARKQIHALFALGLRKNFMNSLLERIPMTSLMVLNAIMIGFGGFLIFRGELSIGEFVAFFTLFMSVGQSVFHLTFFIPAMIESNISFERVSELLDEHPTVSDVDNPVNMLPLVDEICMHNVTFGYGDGPDILKNVSFHIPAGSFATFVGSSGSGKSTALQLLMRFYDPREGSITFDGVDLRKMSEKSLREQVGVVFQDTFLFNATVRENLQMGRSGITEEEMIAAAKAANIHETIMAWPQGYDTPIVQEGASLSGGQRQRLSIARSLLRKPKILLLDEVTSALDPSTEGHINQTIEGLKGTTTTISVTHRLSSIVHADLIFVFHDGRIVEIGSHKELLDLGGLYFEMWEKQAGFSFSLDGMHAKVDVRRLGKIPIFQGLEKEPLLHLATLLTSETYERGKMIVREGDEGDKFYLIARGSVEVRKQFPDGDRRVAVLQEGDHFGEIALLKNIPRTASIITTETTVLLSLRREWFLELTKDYPQVMEAVEQTLTQRMN</sequence>
<dbReference type="SUPFAM" id="SSF90123">
    <property type="entry name" value="ABC transporter transmembrane region"/>
    <property type="match status" value="1"/>
</dbReference>
<feature type="transmembrane region" description="Helical" evidence="8">
    <location>
        <begin position="278"/>
        <end position="300"/>
    </location>
</feature>
<dbReference type="InterPro" id="IPR018490">
    <property type="entry name" value="cNMP-bd_dom_sf"/>
</dbReference>
<dbReference type="InterPro" id="IPR000595">
    <property type="entry name" value="cNMP-bd_dom"/>
</dbReference>
<keyword evidence="13" id="KW-1185">Reference proteome</keyword>
<evidence type="ECO:0000256" key="6">
    <source>
        <dbReference type="ARBA" id="ARBA00023136"/>
    </source>
</evidence>
<dbReference type="Pfam" id="PF00005">
    <property type="entry name" value="ABC_tran"/>
    <property type="match status" value="1"/>
</dbReference>
<dbReference type="InterPro" id="IPR014710">
    <property type="entry name" value="RmlC-like_jellyroll"/>
</dbReference>
<evidence type="ECO:0000256" key="5">
    <source>
        <dbReference type="ARBA" id="ARBA00022989"/>
    </source>
</evidence>
<dbReference type="InterPro" id="IPR017871">
    <property type="entry name" value="ABC_transporter-like_CS"/>
</dbReference>
<dbReference type="CDD" id="cd07346">
    <property type="entry name" value="ABC_6TM_exporters"/>
    <property type="match status" value="1"/>
</dbReference>
<keyword evidence="5 8" id="KW-1133">Transmembrane helix</keyword>
<dbReference type="Pfam" id="PF00027">
    <property type="entry name" value="cNMP_binding"/>
    <property type="match status" value="1"/>
</dbReference>
<reference evidence="12 13" key="1">
    <citation type="submission" date="2021-03" db="EMBL/GenBank/DDBJ databases">
        <title>Genomic Encyclopedia of Type Strains, Phase IV (KMG-IV): sequencing the most valuable type-strain genomes for metagenomic binning, comparative biology and taxonomic classification.</title>
        <authorList>
            <person name="Goeker M."/>
        </authorList>
    </citation>
    <scope>NUCLEOTIDE SEQUENCE [LARGE SCALE GENOMIC DNA]</scope>
    <source>
        <strain evidence="12 13">DSM 24738</strain>
    </source>
</reference>
<dbReference type="PROSITE" id="PS50893">
    <property type="entry name" value="ABC_TRANSPORTER_2"/>
    <property type="match status" value="1"/>
</dbReference>
<evidence type="ECO:0000256" key="3">
    <source>
        <dbReference type="ARBA" id="ARBA00022741"/>
    </source>
</evidence>
<keyword evidence="2 8" id="KW-0812">Transmembrane</keyword>
<dbReference type="PANTHER" id="PTHR43394">
    <property type="entry name" value="ATP-DEPENDENT PERMEASE MDL1, MITOCHONDRIAL"/>
    <property type="match status" value="1"/>
</dbReference>
<keyword evidence="7" id="KW-0010">Activator</keyword>
<gene>
    <name evidence="12" type="ORF">J2Z37_000177</name>
</gene>
<dbReference type="Gene3D" id="3.40.50.300">
    <property type="entry name" value="P-loop containing nucleotide triphosphate hydrolases"/>
    <property type="match status" value="1"/>
</dbReference>
<feature type="transmembrane region" description="Helical" evidence="8">
    <location>
        <begin position="245"/>
        <end position="266"/>
    </location>
</feature>
<dbReference type="SMART" id="SM00382">
    <property type="entry name" value="AAA"/>
    <property type="match status" value="1"/>
</dbReference>
<dbReference type="InterPro" id="IPR036640">
    <property type="entry name" value="ABC1_TM_sf"/>
</dbReference>
<evidence type="ECO:0000259" key="9">
    <source>
        <dbReference type="PROSITE" id="PS50042"/>
    </source>
</evidence>
<dbReference type="InterPro" id="IPR003439">
    <property type="entry name" value="ABC_transporter-like_ATP-bd"/>
</dbReference>
<dbReference type="SUPFAM" id="SSF52540">
    <property type="entry name" value="P-loop containing nucleoside triphosphate hydrolases"/>
    <property type="match status" value="1"/>
</dbReference>
<dbReference type="PANTHER" id="PTHR43394:SF1">
    <property type="entry name" value="ATP-BINDING CASSETTE SUB-FAMILY B MEMBER 10, MITOCHONDRIAL"/>
    <property type="match status" value="1"/>
</dbReference>
<dbReference type="Gene3D" id="1.20.1560.10">
    <property type="entry name" value="ABC transporter type 1, transmembrane domain"/>
    <property type="match status" value="1"/>
</dbReference>
<dbReference type="PROSITE" id="PS50929">
    <property type="entry name" value="ABC_TM1F"/>
    <property type="match status" value="1"/>
</dbReference>
<dbReference type="SMART" id="SM00100">
    <property type="entry name" value="cNMP"/>
    <property type="match status" value="1"/>
</dbReference>
<dbReference type="Pfam" id="PF00664">
    <property type="entry name" value="ABC_membrane"/>
    <property type="match status" value="1"/>
</dbReference>
<evidence type="ECO:0000259" key="11">
    <source>
        <dbReference type="PROSITE" id="PS50929"/>
    </source>
</evidence>
<proteinExistence type="predicted"/>
<dbReference type="InterPro" id="IPR039421">
    <property type="entry name" value="Type_1_exporter"/>
</dbReference>